<gene>
    <name evidence="3" type="ORF">BKA15_003303</name>
</gene>
<dbReference type="InterPro" id="IPR053140">
    <property type="entry name" value="GDSL_Rv0518-like"/>
</dbReference>
<dbReference type="Gene3D" id="3.40.50.1110">
    <property type="entry name" value="SGNH hydrolase"/>
    <property type="match status" value="1"/>
</dbReference>
<evidence type="ECO:0000259" key="2">
    <source>
        <dbReference type="Pfam" id="PF13472"/>
    </source>
</evidence>
<evidence type="ECO:0000256" key="1">
    <source>
        <dbReference type="SAM" id="MobiDB-lite"/>
    </source>
</evidence>
<dbReference type="AlphaFoldDB" id="A0A7Y9I902"/>
<reference evidence="3 4" key="1">
    <citation type="submission" date="2020-07" db="EMBL/GenBank/DDBJ databases">
        <title>Sequencing the genomes of 1000 actinobacteria strains.</title>
        <authorList>
            <person name="Klenk H.-P."/>
        </authorList>
    </citation>
    <scope>NUCLEOTIDE SEQUENCE [LARGE SCALE GENOMIC DNA]</scope>
    <source>
        <strain evidence="3 4">DSM 22083</strain>
    </source>
</reference>
<dbReference type="CDD" id="cd01832">
    <property type="entry name" value="SGNH_hydrolase_like_1"/>
    <property type="match status" value="1"/>
</dbReference>
<proteinExistence type="predicted"/>
<dbReference type="Proteomes" id="UP000569914">
    <property type="component" value="Unassembled WGS sequence"/>
</dbReference>
<dbReference type="SUPFAM" id="SSF52266">
    <property type="entry name" value="SGNH hydrolase"/>
    <property type="match status" value="1"/>
</dbReference>
<dbReference type="InterPro" id="IPR013830">
    <property type="entry name" value="SGNH_hydro"/>
</dbReference>
<dbReference type="PANTHER" id="PTHR43784">
    <property type="entry name" value="GDSL-LIKE LIPASE/ACYLHYDROLASE, PUTATIVE (AFU_ORTHOLOGUE AFUA_2G00820)-RELATED"/>
    <property type="match status" value="1"/>
</dbReference>
<organism evidence="3 4">
    <name type="scientific">Microlunatus parietis</name>
    <dbReference type="NCBI Taxonomy" id="682979"/>
    <lineage>
        <taxon>Bacteria</taxon>
        <taxon>Bacillati</taxon>
        <taxon>Actinomycetota</taxon>
        <taxon>Actinomycetes</taxon>
        <taxon>Propionibacteriales</taxon>
        <taxon>Propionibacteriaceae</taxon>
        <taxon>Microlunatus</taxon>
    </lineage>
</organism>
<feature type="domain" description="SGNH hydrolase-type esterase" evidence="2">
    <location>
        <begin position="9"/>
        <end position="183"/>
    </location>
</feature>
<evidence type="ECO:0000313" key="4">
    <source>
        <dbReference type="Proteomes" id="UP000569914"/>
    </source>
</evidence>
<dbReference type="Pfam" id="PF13472">
    <property type="entry name" value="Lipase_GDSL_2"/>
    <property type="match status" value="1"/>
</dbReference>
<comment type="caution">
    <text evidence="3">The sequence shown here is derived from an EMBL/GenBank/DDBJ whole genome shotgun (WGS) entry which is preliminary data.</text>
</comment>
<dbReference type="EMBL" id="JACCBU010000001">
    <property type="protein sequence ID" value="NYE71974.1"/>
    <property type="molecule type" value="Genomic_DNA"/>
</dbReference>
<dbReference type="InterPro" id="IPR036514">
    <property type="entry name" value="SGNH_hydro_sf"/>
</dbReference>
<feature type="region of interest" description="Disordered" evidence="1">
    <location>
        <begin position="257"/>
        <end position="285"/>
    </location>
</feature>
<evidence type="ECO:0000313" key="3">
    <source>
        <dbReference type="EMBL" id="NYE71974.1"/>
    </source>
</evidence>
<dbReference type="RefSeq" id="WP_218871375.1">
    <property type="nucleotide sequence ID" value="NZ_JACCBU010000001.1"/>
</dbReference>
<sequence>MVCFERYVAIGDSATEGLEDPDGNGGYRGWADRLAQHIADGQDEPLDYANLAVRGLRLDEIRNTQFDDALAMKPDLMTIFGGVNDVLSFGCDYDQLAATFAEMYSEARGNDITVLTFTMPDPTAINPFGRRLRDRMFRLNDLVRAEAARYGVIVLDLQAYPMAGDPRLWYEDKLHGNPLGHERVARGLAWRLGIARMDESWAEPLPPVSTRSVREQLTEELDWAVTHLAPWLGKGIRGVPHGDGIVAKRPALTLVSKTRPDVPRSLDQSTGSGKLMPRSAARRAP</sequence>
<protein>
    <submittedName>
        <fullName evidence="3">Lysophospholipase L1-like esterase</fullName>
    </submittedName>
</protein>
<keyword evidence="4" id="KW-1185">Reference proteome</keyword>
<dbReference type="PANTHER" id="PTHR43784:SF2">
    <property type="entry name" value="GDSL-LIKE LIPASE_ACYLHYDROLASE, PUTATIVE (AFU_ORTHOLOGUE AFUA_2G00820)-RELATED"/>
    <property type="match status" value="1"/>
</dbReference>
<accession>A0A7Y9I902</accession>
<name>A0A7Y9I902_9ACTN</name>